<dbReference type="KEGG" id="mehf:MmiHf6_04510"/>
<dbReference type="PANTHER" id="PTHR39327:SF1">
    <property type="entry name" value="BLR5470 PROTEIN"/>
    <property type="match status" value="1"/>
</dbReference>
<keyword evidence="1" id="KW-0812">Transmembrane</keyword>
<organism evidence="2 3">
    <name type="scientific">Methanimicrococcus hongohii</name>
    <dbReference type="NCBI Taxonomy" id="3028295"/>
    <lineage>
        <taxon>Archaea</taxon>
        <taxon>Methanobacteriati</taxon>
        <taxon>Methanobacteriota</taxon>
        <taxon>Stenosarchaea group</taxon>
        <taxon>Methanomicrobia</taxon>
        <taxon>Methanosarcinales</taxon>
        <taxon>Methanosarcinaceae</taxon>
        <taxon>Methanimicrococcus</taxon>
    </lineage>
</organism>
<evidence type="ECO:0000256" key="1">
    <source>
        <dbReference type="SAM" id="Phobius"/>
    </source>
</evidence>
<evidence type="ECO:0000313" key="3">
    <source>
        <dbReference type="Proteomes" id="UP001302978"/>
    </source>
</evidence>
<dbReference type="InterPro" id="IPR010319">
    <property type="entry name" value="Transglutaminase-like_Cys_pept"/>
</dbReference>
<keyword evidence="1" id="KW-0472">Membrane</keyword>
<evidence type="ECO:0008006" key="4">
    <source>
        <dbReference type="Google" id="ProtNLM"/>
    </source>
</evidence>
<proteinExistence type="predicted"/>
<keyword evidence="1" id="KW-1133">Transmembrane helix</keyword>
<dbReference type="GeneID" id="85194940"/>
<dbReference type="AlphaFoldDB" id="A0AA96V192"/>
<sequence>MESNNKKFRFWFLLLIVLFIFTIFAFTVWGPYTDDELRRSTESSYNISRSQLNWSSLYSDAELEGSAVFHIRNKEPSYSSEYLTKTYTWKYNGHTFTTTIQVPKGHYEYYQNESHTRNYSTYALTAYDREILNSMIDGFKQQGNQYGFSKEQNVMNIIAFVQSLPYTSDSVTTGYDNYPRYPIETLIDGGGDCEDTAILAAALLTELGYGTILISPPNHMALGIMGSENITGTYYEHNGSRYYYMETTATGWDLGELPGDYVGKTVKLYPISKKPGVTAEFEAEQKKVGSDSLFTYYKVRFLVENSGPAVANNVSIYLVAEADPLDGSKLWSPGHTINVGQMPVNSSIGEAILRIPHGKSTKFTIRVCGDYFSTEKSTEIFKVSSPELNATMNLERLNRLDFKYSYYKVRCNIVNSGDAPTTFTYVNITAETAPFDNTRVWSPKHNNIQVGQIVENGNGWAEAIVKIPKGETVKITCEGYGLYLGGDKSSFEVSSYIEA</sequence>
<protein>
    <recommendedName>
        <fullName evidence="4">Transglutaminase-like domain-containing protein</fullName>
    </recommendedName>
</protein>
<name>A0AA96V192_9EURY</name>
<keyword evidence="3" id="KW-1185">Reference proteome</keyword>
<dbReference type="RefSeq" id="WP_316558157.1">
    <property type="nucleotide sequence ID" value="NZ_CP131059.1"/>
</dbReference>
<evidence type="ECO:0000313" key="2">
    <source>
        <dbReference type="EMBL" id="WNY23148.1"/>
    </source>
</evidence>
<dbReference type="Gene3D" id="3.10.620.30">
    <property type="match status" value="1"/>
</dbReference>
<dbReference type="PANTHER" id="PTHR39327">
    <property type="match status" value="1"/>
</dbReference>
<accession>A0AA96V192</accession>
<reference evidence="2 3" key="1">
    <citation type="submission" date="2023-07" db="EMBL/GenBank/DDBJ databases">
        <title>Closed genoem sequence of Methanomicrococcus sp. Hf6.</title>
        <authorList>
            <person name="Poehlein A."/>
            <person name="Protasov E."/>
            <person name="Platt K."/>
            <person name="Reeh H."/>
            <person name="Daniel R."/>
            <person name="Brune A."/>
        </authorList>
    </citation>
    <scope>NUCLEOTIDE SEQUENCE [LARGE SCALE GENOMIC DNA]</scope>
    <source>
        <strain evidence="2 3">Hf6</strain>
    </source>
</reference>
<dbReference type="Proteomes" id="UP001302978">
    <property type="component" value="Chromosome"/>
</dbReference>
<gene>
    <name evidence="2" type="ORF">MmiHf6_04510</name>
</gene>
<feature type="transmembrane region" description="Helical" evidence="1">
    <location>
        <begin position="12"/>
        <end position="32"/>
    </location>
</feature>
<dbReference type="EMBL" id="CP131059">
    <property type="protein sequence ID" value="WNY23148.1"/>
    <property type="molecule type" value="Genomic_DNA"/>
</dbReference>